<keyword evidence="1" id="KW-1133">Transmembrane helix</keyword>
<keyword evidence="1" id="KW-0472">Membrane</keyword>
<accession>A0AAP0JUJ6</accession>
<dbReference type="Proteomes" id="UP001419268">
    <property type="component" value="Unassembled WGS sequence"/>
</dbReference>
<evidence type="ECO:0000313" key="2">
    <source>
        <dbReference type="EMBL" id="KAK9140511.1"/>
    </source>
</evidence>
<proteinExistence type="predicted"/>
<dbReference type="AlphaFoldDB" id="A0AAP0JUJ6"/>
<keyword evidence="1" id="KW-0812">Transmembrane</keyword>
<name>A0AAP0JUJ6_9MAGN</name>
<organism evidence="2 3">
    <name type="scientific">Stephania cephalantha</name>
    <dbReference type="NCBI Taxonomy" id="152367"/>
    <lineage>
        <taxon>Eukaryota</taxon>
        <taxon>Viridiplantae</taxon>
        <taxon>Streptophyta</taxon>
        <taxon>Embryophyta</taxon>
        <taxon>Tracheophyta</taxon>
        <taxon>Spermatophyta</taxon>
        <taxon>Magnoliopsida</taxon>
        <taxon>Ranunculales</taxon>
        <taxon>Menispermaceae</taxon>
        <taxon>Menispermoideae</taxon>
        <taxon>Cissampelideae</taxon>
        <taxon>Stephania</taxon>
    </lineage>
</organism>
<keyword evidence="3" id="KW-1185">Reference proteome</keyword>
<protein>
    <submittedName>
        <fullName evidence="2">Uncharacterized protein</fullName>
    </submittedName>
</protein>
<reference evidence="2 3" key="1">
    <citation type="submission" date="2024-01" db="EMBL/GenBank/DDBJ databases">
        <title>Genome assemblies of Stephania.</title>
        <authorList>
            <person name="Yang L."/>
        </authorList>
    </citation>
    <scope>NUCLEOTIDE SEQUENCE [LARGE SCALE GENOMIC DNA]</scope>
    <source>
        <strain evidence="2">JXDWG</strain>
        <tissue evidence="2">Leaf</tissue>
    </source>
</reference>
<gene>
    <name evidence="2" type="ORF">Scep_010192</name>
</gene>
<sequence length="51" mass="5923">MFPTNTHYFYSYPVVFLTSVGFVLISKLMLGFEILFAHGAFRVLEDLFLDD</sequence>
<dbReference type="EMBL" id="JBBNAG010000004">
    <property type="protein sequence ID" value="KAK9140511.1"/>
    <property type="molecule type" value="Genomic_DNA"/>
</dbReference>
<feature type="transmembrane region" description="Helical" evidence="1">
    <location>
        <begin position="12"/>
        <end position="32"/>
    </location>
</feature>
<comment type="caution">
    <text evidence="2">The sequence shown here is derived from an EMBL/GenBank/DDBJ whole genome shotgun (WGS) entry which is preliminary data.</text>
</comment>
<evidence type="ECO:0000256" key="1">
    <source>
        <dbReference type="SAM" id="Phobius"/>
    </source>
</evidence>
<evidence type="ECO:0000313" key="3">
    <source>
        <dbReference type="Proteomes" id="UP001419268"/>
    </source>
</evidence>